<dbReference type="InterPro" id="IPR025841">
    <property type="entry name" value="CP_ATPgrasp_2"/>
</dbReference>
<protein>
    <submittedName>
        <fullName evidence="3">Uncharacterized protein</fullName>
    </submittedName>
</protein>
<keyword evidence="4" id="KW-1185">Reference proteome</keyword>
<evidence type="ECO:0000259" key="2">
    <source>
        <dbReference type="Pfam" id="PF14403"/>
    </source>
</evidence>
<sequence length="883" mass="94847">MPFQSTLPFGAAADVTDVLARLADVPAREGHWDELRDAAGALRAPWRRFFGLLGEDGVAGLEQAATAVARQVRDNDITYNAYADNGESRPWALDPLPFIIDEDEWAVIERGVAQRARLLEALVADIYGQQAVLARGLLPPALVFGHPGYLRAMKGCVPPGGRYLQIVAVDLARGPGGAWTVMGHRTQAPSGLGYALENRLIVAGLFAEPFRSLGVQRLAPSYSQLIATLAQAARTTMTDDERRARAGSPHIALLSPGPFSETYFEHVFLSRYLGLTLVEGTDLTVRGDKLYLKTLAGLERVHGLLRRLDDSFCDPVELRADSTIGVPGLLQVMRAGNVVVSNAPGAGVVESPALHGFLPGIADALFGETLALPSVASWWCGEAAVREDALAQLEQGWLVPTWTGLPHPVSSDMPPGLAAGPQPLADWRARIEAAPDAFTIQAPLPHSCTPRYEDGALTHRPCALRVYAIAGVSGGWHVLPGAFTRMAGERQTSVSMQSGGSSVDTWVLSSRPGSTFSLLPSPMKPGDFAHRRRTVSSRAAENLFWAGRYCERAENSVRLARLILGSLDNHDSEDMLSTLAELAARFELIPAVDPAARGTRHAFERALAAGLHEHSGTASVGRIIASQARACGEIRARLSNDHWRTILAARNDFRDALHALSLAPCMGGGAEHNGDDAQRGERYESYDRVALMSALETLAMQLSAISGAQGDRMVRDEAWRLLFAGRHIERVIGMTTFLHVVADAGVLATPAGFDLLLQLFDSTLTYRSLYPGRLEVPALLDLVVVDPMNPRGLYGVYERLAKKLDEIAAVAGGASRRPFGEAMPPVSALPSLERLCGTDVAGRYATLAELCAELASHVAGAANEISARYFIHADNALASRVSS</sequence>
<reference evidence="3 4" key="1">
    <citation type="submission" date="2018-08" db="EMBL/GenBank/DDBJ databases">
        <title>Paraburkholderia sp. DHOM06 isolated from forest soil.</title>
        <authorList>
            <person name="Gao Z.-H."/>
            <person name="Qiu L.-H."/>
        </authorList>
    </citation>
    <scope>NUCLEOTIDE SEQUENCE [LARGE SCALE GENOMIC DNA]</scope>
    <source>
        <strain evidence="3 4">DHOM06</strain>
    </source>
</reference>
<proteinExistence type="predicted"/>
<dbReference type="PANTHER" id="PTHR34595">
    <property type="entry name" value="BLR5612 PROTEIN"/>
    <property type="match status" value="1"/>
</dbReference>
<dbReference type="Pfam" id="PF04168">
    <property type="entry name" value="Alpha-E"/>
    <property type="match status" value="1"/>
</dbReference>
<dbReference type="Proteomes" id="UP000256838">
    <property type="component" value="Unassembled WGS sequence"/>
</dbReference>
<dbReference type="InterPro" id="IPR007296">
    <property type="entry name" value="DUF403"/>
</dbReference>
<gene>
    <name evidence="3" type="ORF">DWV00_27860</name>
</gene>
<feature type="domain" description="DUF403" evidence="1">
    <location>
        <begin position="536"/>
        <end position="870"/>
    </location>
</feature>
<name>A0A3D8JRQ7_9BURK</name>
<dbReference type="RefSeq" id="WP_115536834.1">
    <property type="nucleotide sequence ID" value="NZ_QRGA01000018.1"/>
</dbReference>
<dbReference type="InterPro" id="IPR051680">
    <property type="entry name" value="ATP-dep_Glu-Cys_Ligase-2"/>
</dbReference>
<accession>A0A3D8JRQ7</accession>
<evidence type="ECO:0000259" key="1">
    <source>
        <dbReference type="Pfam" id="PF04168"/>
    </source>
</evidence>
<dbReference type="SUPFAM" id="SSF56059">
    <property type="entry name" value="Glutathione synthetase ATP-binding domain-like"/>
    <property type="match status" value="1"/>
</dbReference>
<organism evidence="3 4">
    <name type="scientific">Trinickia dinghuensis</name>
    <dbReference type="NCBI Taxonomy" id="2291023"/>
    <lineage>
        <taxon>Bacteria</taxon>
        <taxon>Pseudomonadati</taxon>
        <taxon>Pseudomonadota</taxon>
        <taxon>Betaproteobacteria</taxon>
        <taxon>Burkholderiales</taxon>
        <taxon>Burkholderiaceae</taxon>
        <taxon>Trinickia</taxon>
    </lineage>
</organism>
<dbReference type="Pfam" id="PF14403">
    <property type="entry name" value="CP_ATPgrasp_2"/>
    <property type="match status" value="1"/>
</dbReference>
<comment type="caution">
    <text evidence="3">The sequence shown here is derived from an EMBL/GenBank/DDBJ whole genome shotgun (WGS) entry which is preliminary data.</text>
</comment>
<dbReference type="EMBL" id="QRGA01000018">
    <property type="protein sequence ID" value="RDU95727.1"/>
    <property type="molecule type" value="Genomic_DNA"/>
</dbReference>
<feature type="domain" description="Circularly permuted ATP-grasp type 2" evidence="2">
    <location>
        <begin position="97"/>
        <end position="487"/>
    </location>
</feature>
<evidence type="ECO:0000313" key="3">
    <source>
        <dbReference type="EMBL" id="RDU95727.1"/>
    </source>
</evidence>
<dbReference type="AlphaFoldDB" id="A0A3D8JRQ7"/>
<dbReference type="PANTHER" id="PTHR34595:SF2">
    <property type="entry name" value="BLR2978 PROTEIN"/>
    <property type="match status" value="1"/>
</dbReference>
<dbReference type="OrthoDB" id="9804079at2"/>
<dbReference type="Gene3D" id="3.40.50.11290">
    <property type="match status" value="1"/>
</dbReference>
<evidence type="ECO:0000313" key="4">
    <source>
        <dbReference type="Proteomes" id="UP000256838"/>
    </source>
</evidence>